<sequence>MTDVGVRREPAPGEARSPGPTVQELLAKDTRDVPAPLLEESYEFLGSADIDKERYLSRDFHQREVDRLWSRVWQFACREEDIPEPGDYVVYDVADISLIVVRTGPDEIKAYRNACLHRGRRLCDDSGHAARFRCPFHGFTWDLHGALAEVPCRWDFPHVDDQAFGLPQARTGTWAGFVFVNPDPDAAPLADYLGDVQRHLAPFGLESRFKAAHVAKVIACNWKVGLEAFIESYHVIATHPQLLEYLGDCNTQYDIYRRGDGLPGFNRMITPQATSSPHLGEPLDPQEVLDAMFRDFFPDAAGNITVPEGQEARPVVAEAMRGRLAEATGADLSAVSDSEIVDAIEYFVFPNLVPWAGVGAPLTYRFRPYGNDPDQCIFEIMLLAPLPPGVPKPKAAPAHWLGPDEDYDAAPELGALCAVYNQDLVNLAQVQRGLKSMTKPGVTLANYQEIRIRQFHQDLDDYLRG</sequence>
<accession>A0A7I9YJA6</accession>
<dbReference type="PANTHER" id="PTHR43756:SF5">
    <property type="entry name" value="CHOLINE MONOOXYGENASE, CHLOROPLASTIC"/>
    <property type="match status" value="1"/>
</dbReference>
<dbReference type="Gene3D" id="2.102.10.10">
    <property type="entry name" value="Rieske [2Fe-2S] iron-sulphur domain"/>
    <property type="match status" value="1"/>
</dbReference>
<comment type="cofactor">
    <cofactor evidence="1">
        <name>Fe cation</name>
        <dbReference type="ChEBI" id="CHEBI:24875"/>
    </cofactor>
</comment>
<feature type="region of interest" description="Disordered" evidence="7">
    <location>
        <begin position="1"/>
        <end position="22"/>
    </location>
</feature>
<dbReference type="PANTHER" id="PTHR43756">
    <property type="entry name" value="CHOLINE MONOOXYGENASE, CHLOROPLASTIC"/>
    <property type="match status" value="1"/>
</dbReference>
<evidence type="ECO:0000259" key="8">
    <source>
        <dbReference type="PROSITE" id="PS51296"/>
    </source>
</evidence>
<dbReference type="InterPro" id="IPR001663">
    <property type="entry name" value="Rng_hydr_dOase-A"/>
</dbReference>
<evidence type="ECO:0000256" key="1">
    <source>
        <dbReference type="ARBA" id="ARBA00001962"/>
    </source>
</evidence>
<dbReference type="Gene3D" id="3.90.380.10">
    <property type="entry name" value="Naphthalene 1,2-dioxygenase Alpha Subunit, Chain A, domain 1"/>
    <property type="match status" value="1"/>
</dbReference>
<keyword evidence="10" id="KW-1185">Reference proteome</keyword>
<dbReference type="Proteomes" id="UP000465360">
    <property type="component" value="Unassembled WGS sequence"/>
</dbReference>
<evidence type="ECO:0000256" key="3">
    <source>
        <dbReference type="ARBA" id="ARBA00022723"/>
    </source>
</evidence>
<dbReference type="GO" id="GO:0051537">
    <property type="term" value="F:2 iron, 2 sulfur cluster binding"/>
    <property type="evidence" value="ECO:0007669"/>
    <property type="project" value="UniProtKB-KW"/>
</dbReference>
<dbReference type="EMBL" id="BLKZ01000001">
    <property type="protein sequence ID" value="GFG88699.1"/>
    <property type="molecule type" value="Genomic_DNA"/>
</dbReference>
<keyword evidence="5" id="KW-0408">Iron</keyword>
<dbReference type="CDD" id="cd03469">
    <property type="entry name" value="Rieske_RO_Alpha_N"/>
    <property type="match status" value="1"/>
</dbReference>
<organism evidence="9 10">
    <name type="scientific">Mycobacterium bourgelatii</name>
    <dbReference type="NCBI Taxonomy" id="1273442"/>
    <lineage>
        <taxon>Bacteria</taxon>
        <taxon>Bacillati</taxon>
        <taxon>Actinomycetota</taxon>
        <taxon>Actinomycetes</taxon>
        <taxon>Mycobacteriales</taxon>
        <taxon>Mycobacteriaceae</taxon>
        <taxon>Mycobacterium</taxon>
    </lineage>
</organism>
<dbReference type="PRINTS" id="PR00090">
    <property type="entry name" value="RNGDIOXGNASE"/>
</dbReference>
<proteinExistence type="predicted"/>
<gene>
    <name evidence="9" type="ORF">MBOU_07410</name>
</gene>
<reference evidence="9 10" key="1">
    <citation type="journal article" date="2019" name="Emerg. Microbes Infect.">
        <title>Comprehensive subspecies identification of 175 nontuberculous mycobacteria species based on 7547 genomic profiles.</title>
        <authorList>
            <person name="Matsumoto Y."/>
            <person name="Kinjo T."/>
            <person name="Motooka D."/>
            <person name="Nabeya D."/>
            <person name="Jung N."/>
            <person name="Uechi K."/>
            <person name="Horii T."/>
            <person name="Iida T."/>
            <person name="Fujita J."/>
            <person name="Nakamura S."/>
        </authorList>
    </citation>
    <scope>NUCLEOTIDE SEQUENCE [LARGE SCALE GENOMIC DNA]</scope>
    <source>
        <strain evidence="9 10">JCM 30725</strain>
    </source>
</reference>
<dbReference type="PROSITE" id="PS51296">
    <property type="entry name" value="RIESKE"/>
    <property type="match status" value="1"/>
</dbReference>
<dbReference type="InterPro" id="IPR036922">
    <property type="entry name" value="Rieske_2Fe-2S_sf"/>
</dbReference>
<evidence type="ECO:0000313" key="10">
    <source>
        <dbReference type="Proteomes" id="UP000465360"/>
    </source>
</evidence>
<comment type="caution">
    <text evidence="9">The sequence shown here is derived from an EMBL/GenBank/DDBJ whole genome shotgun (WGS) entry which is preliminary data.</text>
</comment>
<dbReference type="Pfam" id="PF00848">
    <property type="entry name" value="Ring_hydroxyl_A"/>
    <property type="match status" value="1"/>
</dbReference>
<keyword evidence="2" id="KW-0001">2Fe-2S</keyword>
<dbReference type="GO" id="GO:0004497">
    <property type="term" value="F:monooxygenase activity"/>
    <property type="evidence" value="ECO:0007669"/>
    <property type="project" value="UniProtKB-ARBA"/>
</dbReference>
<dbReference type="InterPro" id="IPR015879">
    <property type="entry name" value="Ring_hydroxy_dOase_asu_C_dom"/>
</dbReference>
<dbReference type="GO" id="GO:0005506">
    <property type="term" value="F:iron ion binding"/>
    <property type="evidence" value="ECO:0007669"/>
    <property type="project" value="InterPro"/>
</dbReference>
<protein>
    <submittedName>
        <fullName evidence="9">(2Fe-2S)-binding protein</fullName>
    </submittedName>
</protein>
<dbReference type="RefSeq" id="WP_205351226.1">
    <property type="nucleotide sequence ID" value="NZ_BLKZ01000001.1"/>
</dbReference>
<dbReference type="Pfam" id="PF00355">
    <property type="entry name" value="Rieske"/>
    <property type="match status" value="1"/>
</dbReference>
<evidence type="ECO:0000313" key="9">
    <source>
        <dbReference type="EMBL" id="GFG88699.1"/>
    </source>
</evidence>
<name>A0A7I9YJA6_MYCBU</name>
<dbReference type="GO" id="GO:0016705">
    <property type="term" value="F:oxidoreductase activity, acting on paired donors, with incorporation or reduction of molecular oxygen"/>
    <property type="evidence" value="ECO:0007669"/>
    <property type="project" value="UniProtKB-ARBA"/>
</dbReference>
<dbReference type="AlphaFoldDB" id="A0A7I9YJA6"/>
<dbReference type="SUPFAM" id="SSF55961">
    <property type="entry name" value="Bet v1-like"/>
    <property type="match status" value="1"/>
</dbReference>
<evidence type="ECO:0000256" key="6">
    <source>
        <dbReference type="ARBA" id="ARBA00023014"/>
    </source>
</evidence>
<feature type="domain" description="Rieske" evidence="8">
    <location>
        <begin position="73"/>
        <end position="180"/>
    </location>
</feature>
<dbReference type="SUPFAM" id="SSF50022">
    <property type="entry name" value="ISP domain"/>
    <property type="match status" value="1"/>
</dbReference>
<evidence type="ECO:0000256" key="7">
    <source>
        <dbReference type="SAM" id="MobiDB-lite"/>
    </source>
</evidence>
<evidence type="ECO:0000256" key="2">
    <source>
        <dbReference type="ARBA" id="ARBA00022714"/>
    </source>
</evidence>
<feature type="compositionally biased region" description="Basic and acidic residues" evidence="7">
    <location>
        <begin position="1"/>
        <end position="11"/>
    </location>
</feature>
<keyword evidence="4" id="KW-0560">Oxidoreductase</keyword>
<evidence type="ECO:0000256" key="5">
    <source>
        <dbReference type="ARBA" id="ARBA00023004"/>
    </source>
</evidence>
<dbReference type="InterPro" id="IPR017941">
    <property type="entry name" value="Rieske_2Fe-2S"/>
</dbReference>
<evidence type="ECO:0000256" key="4">
    <source>
        <dbReference type="ARBA" id="ARBA00023002"/>
    </source>
</evidence>
<dbReference type="CDD" id="cd08882">
    <property type="entry name" value="RHO_alpha_C_MupW-like"/>
    <property type="match status" value="1"/>
</dbReference>
<keyword evidence="6" id="KW-0411">Iron-sulfur</keyword>
<keyword evidence="3" id="KW-0479">Metal-binding</keyword>